<name>A0ABT2ZNQ5_9RHOB</name>
<dbReference type="Pfam" id="PF00144">
    <property type="entry name" value="Beta-lactamase"/>
    <property type="match status" value="1"/>
</dbReference>
<dbReference type="PANTHER" id="PTHR43283:SF14">
    <property type="entry name" value="BLL8153 PROTEIN"/>
    <property type="match status" value="1"/>
</dbReference>
<dbReference type="EMBL" id="JAOWKZ010000002">
    <property type="protein sequence ID" value="MCV2872777.1"/>
    <property type="molecule type" value="Genomic_DNA"/>
</dbReference>
<dbReference type="Gene3D" id="3.40.710.10">
    <property type="entry name" value="DD-peptidase/beta-lactamase superfamily"/>
    <property type="match status" value="1"/>
</dbReference>
<organism evidence="2 3">
    <name type="scientific">Albidovulum litorale</name>
    <dbReference type="NCBI Taxonomy" id="2984134"/>
    <lineage>
        <taxon>Bacteria</taxon>
        <taxon>Pseudomonadati</taxon>
        <taxon>Pseudomonadota</taxon>
        <taxon>Alphaproteobacteria</taxon>
        <taxon>Rhodobacterales</taxon>
        <taxon>Paracoccaceae</taxon>
        <taxon>Albidovulum</taxon>
    </lineage>
</organism>
<dbReference type="Proteomes" id="UP001652564">
    <property type="component" value="Unassembled WGS sequence"/>
</dbReference>
<evidence type="ECO:0000313" key="3">
    <source>
        <dbReference type="Proteomes" id="UP001652564"/>
    </source>
</evidence>
<keyword evidence="3" id="KW-1185">Reference proteome</keyword>
<dbReference type="SUPFAM" id="SSF56601">
    <property type="entry name" value="beta-lactamase/transpeptidase-like"/>
    <property type="match status" value="1"/>
</dbReference>
<dbReference type="InterPro" id="IPR050789">
    <property type="entry name" value="Diverse_Enzym_Activities"/>
</dbReference>
<comment type="caution">
    <text evidence="2">The sequence shown here is derived from an EMBL/GenBank/DDBJ whole genome shotgun (WGS) entry which is preliminary data.</text>
</comment>
<accession>A0ABT2ZNQ5</accession>
<evidence type="ECO:0000259" key="1">
    <source>
        <dbReference type="Pfam" id="PF00144"/>
    </source>
</evidence>
<proteinExistence type="predicted"/>
<protein>
    <submittedName>
        <fullName evidence="2">Beta-lactamase family protein</fullName>
    </submittedName>
</protein>
<dbReference type="PANTHER" id="PTHR43283">
    <property type="entry name" value="BETA-LACTAMASE-RELATED"/>
    <property type="match status" value="1"/>
</dbReference>
<feature type="domain" description="Beta-lactamase-related" evidence="1">
    <location>
        <begin position="93"/>
        <end position="363"/>
    </location>
</feature>
<gene>
    <name evidence="2" type="ORF">OEZ71_10775</name>
</gene>
<dbReference type="InterPro" id="IPR001466">
    <property type="entry name" value="Beta-lactam-related"/>
</dbReference>
<dbReference type="InterPro" id="IPR012338">
    <property type="entry name" value="Beta-lactam/transpept-like"/>
</dbReference>
<evidence type="ECO:0000313" key="2">
    <source>
        <dbReference type="EMBL" id="MCV2872777.1"/>
    </source>
</evidence>
<dbReference type="RefSeq" id="WP_263739955.1">
    <property type="nucleotide sequence ID" value="NZ_JAOWKZ010000002.1"/>
</dbReference>
<reference evidence="2 3" key="1">
    <citation type="submission" date="2022-10" db="EMBL/GenBank/DDBJ databases">
        <title>Defluviimonas sp. nov., isolated from ocean surface sediments.</title>
        <authorList>
            <person name="He W."/>
            <person name="Wang L."/>
            <person name="Zhang D.-F."/>
        </authorList>
    </citation>
    <scope>NUCLEOTIDE SEQUENCE [LARGE SCALE GENOMIC DNA]</scope>
    <source>
        <strain evidence="2 3">WL0050</strain>
    </source>
</reference>
<sequence>MRKFLRIAGKIAALVLVVALAVAFWKREEITRLMAVNSLFTEEKITRNFSHMNDLFLTRPLPRGDHPVSPLPEGPAMELPQGTAQWIEDRAVTALLVLKGGRIVHESYYRGTGAGDLRISWSMAKSFLSVLFGTVLEEGAIASLDDPVLRYVPTLKGTAYDGTTVRQVLNMTTGVKFDEDYLDFHSDINRMGRVLALGGSMDEFAISLREREAEPGTRWKYVSIDTHVLGMIIAGATGRDPADLMVERVIQPMGFEAEPYFLTDGEGTAFVLGGLNMRARDYARFGQMVLQGGEWQGRRIVSGDWIAASIRPSAPDGALYGYQWWIPEDAGGDVMARGIYGQYIYISPRHDTVIVVNAADRRFREDGVEAENEAMFKAIAASR</sequence>